<feature type="domain" description="Acyl-CoA dehydrogenase/oxidase C-terminal" evidence="7">
    <location>
        <begin position="188"/>
        <end position="294"/>
    </location>
</feature>
<dbReference type="Pfam" id="PF00441">
    <property type="entry name" value="Acyl-CoA_dh_1"/>
    <property type="match status" value="1"/>
</dbReference>
<dbReference type="InterPro" id="IPR009100">
    <property type="entry name" value="AcylCoA_DH/oxidase_NM_dom_sf"/>
</dbReference>
<organism evidence="9 10">
    <name type="scientific">Streptomyces castrisilvae</name>
    <dbReference type="NCBI Taxonomy" id="3033811"/>
    <lineage>
        <taxon>Bacteria</taxon>
        <taxon>Bacillati</taxon>
        <taxon>Actinomycetota</taxon>
        <taxon>Actinomycetes</taxon>
        <taxon>Kitasatosporales</taxon>
        <taxon>Streptomycetaceae</taxon>
        <taxon>Streptomyces</taxon>
    </lineage>
</organism>
<dbReference type="GO" id="GO:0016491">
    <property type="term" value="F:oxidoreductase activity"/>
    <property type="evidence" value="ECO:0007669"/>
    <property type="project" value="UniProtKB-KW"/>
</dbReference>
<keyword evidence="4" id="KW-0274">FAD</keyword>
<dbReference type="EMBL" id="CP120997">
    <property type="protein sequence ID" value="WLQ38202.1"/>
    <property type="molecule type" value="Genomic_DNA"/>
</dbReference>
<dbReference type="Pfam" id="PF02771">
    <property type="entry name" value="Acyl-CoA_dh_N"/>
    <property type="match status" value="1"/>
</dbReference>
<dbReference type="RefSeq" id="WP_306061011.1">
    <property type="nucleotide sequence ID" value="NZ_CP120997.1"/>
</dbReference>
<comment type="cofactor">
    <cofactor evidence="1">
        <name>FAD</name>
        <dbReference type="ChEBI" id="CHEBI:57692"/>
    </cofactor>
</comment>
<dbReference type="InterPro" id="IPR013786">
    <property type="entry name" value="AcylCoA_DH/ox_N"/>
</dbReference>
<evidence type="ECO:0000256" key="4">
    <source>
        <dbReference type="ARBA" id="ARBA00022827"/>
    </source>
</evidence>
<evidence type="ECO:0000256" key="5">
    <source>
        <dbReference type="ARBA" id="ARBA00023002"/>
    </source>
</evidence>
<dbReference type="SUPFAM" id="SSF56645">
    <property type="entry name" value="Acyl-CoA dehydrogenase NM domain-like"/>
    <property type="match status" value="1"/>
</dbReference>
<sequence length="341" mass="35315">MDFQLSDDQRALREGIAQLLAGRFGRDRMRAAHDGGGGVDRALWAELGAAGLFALRLPEAAGGVGLGLPESVLMFEELGRALLPGPLAATELAAGAVKGAARGEAVVAQTEAGQPVAHLADADALLVLAGDEAYVLAGGPLRRVLDGARPVRSADPGTPLWRPAALPAYAAEGEPVPGGGARLRREGALLTAAEQLGSAGRSLEEAVQHARDREQFGAPIGSFQAVKHLCAEMLVRTGTARAAVYAAAVTGDPAEIAGAKLLADEAAVRNARDCLQVQGGMGFTWEADVHLRLKRAWLRAGQWLAAADAEEELAAGLGRAEPVGAPRTHVTRHTPRLHAAE</sequence>
<keyword evidence="3" id="KW-0285">Flavoprotein</keyword>
<dbReference type="SUPFAM" id="SSF47203">
    <property type="entry name" value="Acyl-CoA dehydrogenase C-terminal domain-like"/>
    <property type="match status" value="1"/>
</dbReference>
<gene>
    <name evidence="9" type="ORF">P8A18_19700</name>
</gene>
<feature type="region of interest" description="Disordered" evidence="6">
    <location>
        <begin position="319"/>
        <end position="341"/>
    </location>
</feature>
<dbReference type="Proteomes" id="UP001239522">
    <property type="component" value="Chromosome"/>
</dbReference>
<dbReference type="InterPro" id="IPR009075">
    <property type="entry name" value="AcylCo_DH/oxidase_C"/>
</dbReference>
<dbReference type="EC" id="1.-.-.-" evidence="9"/>
<evidence type="ECO:0000256" key="1">
    <source>
        <dbReference type="ARBA" id="ARBA00001974"/>
    </source>
</evidence>
<dbReference type="InterPro" id="IPR037069">
    <property type="entry name" value="AcylCoA_DH/ox_N_sf"/>
</dbReference>
<evidence type="ECO:0000256" key="2">
    <source>
        <dbReference type="ARBA" id="ARBA00009347"/>
    </source>
</evidence>
<feature type="compositionally biased region" description="Basic residues" evidence="6">
    <location>
        <begin position="329"/>
        <end position="341"/>
    </location>
</feature>
<feature type="domain" description="Acyl-CoA dehydrogenase/oxidase N-terminal" evidence="8">
    <location>
        <begin position="6"/>
        <end position="85"/>
    </location>
</feature>
<comment type="similarity">
    <text evidence="2">Belongs to the acyl-CoA dehydrogenase family.</text>
</comment>
<reference evidence="9 10" key="1">
    <citation type="submission" date="2023-03" db="EMBL/GenBank/DDBJ databases">
        <title>Isolation and description of six Streptomyces strains from soil environments, able to metabolize different microbial glucans.</title>
        <authorList>
            <person name="Widen T."/>
            <person name="Larsbrink J."/>
        </authorList>
    </citation>
    <scope>NUCLEOTIDE SEQUENCE [LARGE SCALE GENOMIC DNA]</scope>
    <source>
        <strain evidence="9 10">Mut1</strain>
    </source>
</reference>
<name>A0ABY9HVY8_9ACTN</name>
<dbReference type="Gene3D" id="1.10.540.10">
    <property type="entry name" value="Acyl-CoA dehydrogenase/oxidase, N-terminal domain"/>
    <property type="match status" value="1"/>
</dbReference>
<evidence type="ECO:0000256" key="3">
    <source>
        <dbReference type="ARBA" id="ARBA00022630"/>
    </source>
</evidence>
<keyword evidence="5 9" id="KW-0560">Oxidoreductase</keyword>
<accession>A0ABY9HVY8</accession>
<evidence type="ECO:0000313" key="9">
    <source>
        <dbReference type="EMBL" id="WLQ38202.1"/>
    </source>
</evidence>
<proteinExistence type="inferred from homology"/>
<dbReference type="PANTHER" id="PTHR43884:SF20">
    <property type="entry name" value="ACYL-COA DEHYDROGENASE FADE28"/>
    <property type="match status" value="1"/>
</dbReference>
<keyword evidence="10" id="KW-1185">Reference proteome</keyword>
<evidence type="ECO:0000256" key="6">
    <source>
        <dbReference type="SAM" id="MobiDB-lite"/>
    </source>
</evidence>
<dbReference type="InterPro" id="IPR036250">
    <property type="entry name" value="AcylCo_DH-like_C"/>
</dbReference>
<evidence type="ECO:0000313" key="10">
    <source>
        <dbReference type="Proteomes" id="UP001239522"/>
    </source>
</evidence>
<evidence type="ECO:0000259" key="7">
    <source>
        <dbReference type="Pfam" id="PF00441"/>
    </source>
</evidence>
<dbReference type="PANTHER" id="PTHR43884">
    <property type="entry name" value="ACYL-COA DEHYDROGENASE"/>
    <property type="match status" value="1"/>
</dbReference>
<dbReference type="Gene3D" id="1.20.140.10">
    <property type="entry name" value="Butyryl-CoA Dehydrogenase, subunit A, domain 3"/>
    <property type="match status" value="1"/>
</dbReference>
<protein>
    <submittedName>
        <fullName evidence="9">Acyl-CoA/acyl-ACP dehydrogenase</fullName>
        <ecNumber evidence="9">1.-.-.-</ecNumber>
    </submittedName>
</protein>
<evidence type="ECO:0000259" key="8">
    <source>
        <dbReference type="Pfam" id="PF02771"/>
    </source>
</evidence>